<dbReference type="EMBL" id="JAELUQ010000008">
    <property type="protein sequence ID" value="KAG7409941.1"/>
    <property type="molecule type" value="Genomic_DNA"/>
</dbReference>
<sequence length="363" mass="40963">MPDDQTGFEDPQQAGAYATYIYHARESQVILTDPDSELRRLWVKTLKLFGGSLHKICLLNPREDDDRLCLHGGLDYLCKVDQGIPYHLGPHRHLDHGVAYGCRYPAAIAGDQLFAMVISCLAASGVAIAQITVKNMITGTFDCTELQGWDLLDFSALQKIEFSPETPEGEHHSDYEDVPCLRREEIEQQSARILNAMAHKSLATLNTLILNGRGIMDWAAEPATLEFPVLEQFVHAFGWVNPIVLSTWLRSMPKLRYLELNGLDRSLGVPYIEWRHLFDAIRDHPSVTGQSTTGLEVDLCHIHTSQWVRMSCRGVISHDSDIASERKMLNTDPEGLMDSQYCLEKHFYNESYHSSTIMGCDLC</sequence>
<evidence type="ECO:0000313" key="2">
    <source>
        <dbReference type="Proteomes" id="UP000694050"/>
    </source>
</evidence>
<reference evidence="1" key="1">
    <citation type="submission" date="2021-04" db="EMBL/GenBank/DDBJ databases">
        <title>First draft genome resource for Brassicaceae pathogens Fusarium oxysporum f. sp. raphani and Fusarium oxysporum f. sp. rapae.</title>
        <authorList>
            <person name="Asai S."/>
        </authorList>
    </citation>
    <scope>NUCLEOTIDE SEQUENCE</scope>
    <source>
        <strain evidence="1">Tf1208</strain>
    </source>
</reference>
<comment type="caution">
    <text evidence="1">The sequence shown here is derived from an EMBL/GenBank/DDBJ whole genome shotgun (WGS) entry which is preliminary data.</text>
</comment>
<organism evidence="1 2">
    <name type="scientific">Fusarium oxysporum f. sp. rapae</name>
    <dbReference type="NCBI Taxonomy" id="485398"/>
    <lineage>
        <taxon>Eukaryota</taxon>
        <taxon>Fungi</taxon>
        <taxon>Dikarya</taxon>
        <taxon>Ascomycota</taxon>
        <taxon>Pezizomycotina</taxon>
        <taxon>Sordariomycetes</taxon>
        <taxon>Hypocreomycetidae</taxon>
        <taxon>Hypocreales</taxon>
        <taxon>Nectriaceae</taxon>
        <taxon>Fusarium</taxon>
        <taxon>Fusarium oxysporum species complex</taxon>
    </lineage>
</organism>
<protein>
    <submittedName>
        <fullName evidence="1">Uncharacterized protein</fullName>
    </submittedName>
</protein>
<proteinExistence type="predicted"/>
<name>A0A8J5U4U4_FUSOX</name>
<dbReference type="Proteomes" id="UP000694050">
    <property type="component" value="Unassembled WGS sequence"/>
</dbReference>
<dbReference type="AlphaFoldDB" id="A0A8J5U4U4"/>
<gene>
    <name evidence="1" type="ORF">Forpe1208_v011684</name>
</gene>
<accession>A0A8J5U4U4</accession>
<evidence type="ECO:0000313" key="1">
    <source>
        <dbReference type="EMBL" id="KAG7409941.1"/>
    </source>
</evidence>